<evidence type="ECO:0000313" key="2">
    <source>
        <dbReference type="Proteomes" id="UP000008177"/>
    </source>
</evidence>
<sequence length="64" mass="7171">MPELRIYNKNRYNYDWKIVASLTPAPDVKIPQLLNATNHWALPGHGMAKSNDEGAAFAYITSVP</sequence>
<proteinExistence type="predicted"/>
<gene>
    <name evidence="1" type="ORF">BofuT4_uP114920.1</name>
</gene>
<organism evidence="1 2">
    <name type="scientific">Botryotinia fuckeliana (strain T4)</name>
    <name type="common">Noble rot fungus</name>
    <name type="synonym">Botrytis cinerea</name>
    <dbReference type="NCBI Taxonomy" id="999810"/>
    <lineage>
        <taxon>Eukaryota</taxon>
        <taxon>Fungi</taxon>
        <taxon>Dikarya</taxon>
        <taxon>Ascomycota</taxon>
        <taxon>Pezizomycotina</taxon>
        <taxon>Leotiomycetes</taxon>
        <taxon>Helotiales</taxon>
        <taxon>Sclerotiniaceae</taxon>
        <taxon>Botrytis</taxon>
    </lineage>
</organism>
<reference evidence="2" key="1">
    <citation type="journal article" date="2011" name="PLoS Genet.">
        <title>Genomic analysis of the necrotrophic fungal pathogens Sclerotinia sclerotiorum and Botrytis cinerea.</title>
        <authorList>
            <person name="Amselem J."/>
            <person name="Cuomo C.A."/>
            <person name="van Kan J.A."/>
            <person name="Viaud M."/>
            <person name="Benito E.P."/>
            <person name="Couloux A."/>
            <person name="Coutinho P.M."/>
            <person name="de Vries R.P."/>
            <person name="Dyer P.S."/>
            <person name="Fillinger S."/>
            <person name="Fournier E."/>
            <person name="Gout L."/>
            <person name="Hahn M."/>
            <person name="Kohn L."/>
            <person name="Lapalu N."/>
            <person name="Plummer K.M."/>
            <person name="Pradier J.M."/>
            <person name="Quevillon E."/>
            <person name="Sharon A."/>
            <person name="Simon A."/>
            <person name="ten Have A."/>
            <person name="Tudzynski B."/>
            <person name="Tudzynski P."/>
            <person name="Wincker P."/>
            <person name="Andrew M."/>
            <person name="Anthouard V."/>
            <person name="Beever R.E."/>
            <person name="Beffa R."/>
            <person name="Benoit I."/>
            <person name="Bouzid O."/>
            <person name="Brault B."/>
            <person name="Chen Z."/>
            <person name="Choquer M."/>
            <person name="Collemare J."/>
            <person name="Cotton P."/>
            <person name="Danchin E.G."/>
            <person name="Da Silva C."/>
            <person name="Gautier A."/>
            <person name="Giraud C."/>
            <person name="Giraud T."/>
            <person name="Gonzalez C."/>
            <person name="Grossetete S."/>
            <person name="Guldener U."/>
            <person name="Henrissat B."/>
            <person name="Howlett B.J."/>
            <person name="Kodira C."/>
            <person name="Kretschmer M."/>
            <person name="Lappartient A."/>
            <person name="Leroch M."/>
            <person name="Levis C."/>
            <person name="Mauceli E."/>
            <person name="Neuveglise C."/>
            <person name="Oeser B."/>
            <person name="Pearson M."/>
            <person name="Poulain J."/>
            <person name="Poussereau N."/>
            <person name="Quesneville H."/>
            <person name="Rascle C."/>
            <person name="Schumacher J."/>
            <person name="Segurens B."/>
            <person name="Sexton A."/>
            <person name="Silva E."/>
            <person name="Sirven C."/>
            <person name="Soanes D.M."/>
            <person name="Talbot N.J."/>
            <person name="Templeton M."/>
            <person name="Yandava C."/>
            <person name="Yarden O."/>
            <person name="Zeng Q."/>
            <person name="Rollins J.A."/>
            <person name="Lebrun M.H."/>
            <person name="Dickman M."/>
        </authorList>
    </citation>
    <scope>NUCLEOTIDE SEQUENCE [LARGE SCALE GENOMIC DNA]</scope>
    <source>
        <strain evidence="2">T4</strain>
    </source>
</reference>
<evidence type="ECO:0000313" key="1">
    <source>
        <dbReference type="EMBL" id="CCD46786.1"/>
    </source>
</evidence>
<dbReference type="EMBL" id="FQ790283">
    <property type="protein sequence ID" value="CCD46786.1"/>
    <property type="molecule type" value="Genomic_DNA"/>
</dbReference>
<name>G2Y296_BOTF4</name>
<dbReference type="InParanoid" id="G2Y296"/>
<dbReference type="HOGENOM" id="CLU_2867402_0_0_1"/>
<protein>
    <submittedName>
        <fullName evidence="1">Uncharacterized protein</fullName>
    </submittedName>
</protein>
<dbReference type="Proteomes" id="UP000008177">
    <property type="component" value="Unplaced contigs"/>
</dbReference>
<accession>G2Y296</accession>
<dbReference type="AlphaFoldDB" id="G2Y296"/>